<dbReference type="FunFam" id="1.10.10.1210:FF:000001">
    <property type="entry name" value="melanoma-associated antigen D1"/>
    <property type="match status" value="1"/>
</dbReference>
<dbReference type="Proteomes" id="UP000440578">
    <property type="component" value="Unassembled WGS sequence"/>
</dbReference>
<dbReference type="GO" id="GO:0005634">
    <property type="term" value="C:nucleus"/>
    <property type="evidence" value="ECO:0007669"/>
    <property type="project" value="TreeGrafter"/>
</dbReference>
<protein>
    <submittedName>
        <fullName evidence="3">Non-structural maintenance of chromosomes element 3</fullName>
    </submittedName>
</protein>
<dbReference type="Pfam" id="PF01454">
    <property type="entry name" value="MAGE"/>
    <property type="match status" value="1"/>
</dbReference>
<dbReference type="Gene3D" id="1.10.10.1210">
    <property type="entry name" value="MAGE homology domain, winged helix WH2 motif"/>
    <property type="match status" value="1"/>
</dbReference>
<dbReference type="InterPro" id="IPR002190">
    <property type="entry name" value="MHD_dom"/>
</dbReference>
<evidence type="ECO:0000313" key="3">
    <source>
        <dbReference type="EMBL" id="KAF0307376.1"/>
    </source>
</evidence>
<dbReference type="Gene3D" id="1.10.10.1200">
    <property type="entry name" value="MAGE homology domain, winged helix WH1 motif"/>
    <property type="match status" value="1"/>
</dbReference>
<feature type="compositionally biased region" description="Low complexity" evidence="1">
    <location>
        <begin position="24"/>
        <end position="37"/>
    </location>
</feature>
<dbReference type="AlphaFoldDB" id="A0A6A4WIX9"/>
<feature type="region of interest" description="Disordered" evidence="1">
    <location>
        <begin position="1"/>
        <end position="46"/>
    </location>
</feature>
<name>A0A6A4WIX9_AMPAM</name>
<dbReference type="PANTHER" id="PTHR11736:SF14">
    <property type="entry name" value="NSE3 HOMOLOG, SMC5-SMC6 COMPLEX COMPONENT"/>
    <property type="match status" value="1"/>
</dbReference>
<evidence type="ECO:0000256" key="1">
    <source>
        <dbReference type="SAM" id="MobiDB-lite"/>
    </source>
</evidence>
<dbReference type="PROSITE" id="PS50838">
    <property type="entry name" value="MAGE"/>
    <property type="match status" value="1"/>
</dbReference>
<organism evidence="3 4">
    <name type="scientific">Amphibalanus amphitrite</name>
    <name type="common">Striped barnacle</name>
    <name type="synonym">Balanus amphitrite</name>
    <dbReference type="NCBI Taxonomy" id="1232801"/>
    <lineage>
        <taxon>Eukaryota</taxon>
        <taxon>Metazoa</taxon>
        <taxon>Ecdysozoa</taxon>
        <taxon>Arthropoda</taxon>
        <taxon>Crustacea</taxon>
        <taxon>Multicrustacea</taxon>
        <taxon>Cirripedia</taxon>
        <taxon>Thoracica</taxon>
        <taxon>Thoracicalcarea</taxon>
        <taxon>Balanomorpha</taxon>
        <taxon>Balanoidea</taxon>
        <taxon>Balanidae</taxon>
        <taxon>Amphibalaninae</taxon>
        <taxon>Amphibalanus</taxon>
    </lineage>
</organism>
<comment type="caution">
    <text evidence="3">The sequence shown here is derived from an EMBL/GenBank/DDBJ whole genome shotgun (WGS) entry which is preliminary data.</text>
</comment>
<keyword evidence="4" id="KW-1185">Reference proteome</keyword>
<feature type="domain" description="MAGE" evidence="2">
    <location>
        <begin position="48"/>
        <end position="251"/>
    </location>
</feature>
<dbReference type="InterPro" id="IPR037445">
    <property type="entry name" value="MAGE"/>
</dbReference>
<dbReference type="SMART" id="SM01373">
    <property type="entry name" value="MAGE"/>
    <property type="match status" value="1"/>
</dbReference>
<reference evidence="3 4" key="1">
    <citation type="submission" date="2019-07" db="EMBL/GenBank/DDBJ databases">
        <title>Draft genome assembly of a fouling barnacle, Amphibalanus amphitrite (Darwin, 1854): The first reference genome for Thecostraca.</title>
        <authorList>
            <person name="Kim W."/>
        </authorList>
    </citation>
    <scope>NUCLEOTIDE SEQUENCE [LARGE SCALE GENOMIC DNA]</scope>
    <source>
        <strain evidence="3">SNU_AA5</strain>
        <tissue evidence="3">Soma without cirri and trophi</tissue>
    </source>
</reference>
<proteinExistence type="predicted"/>
<evidence type="ECO:0000313" key="4">
    <source>
        <dbReference type="Proteomes" id="UP000440578"/>
    </source>
</evidence>
<evidence type="ECO:0000259" key="2">
    <source>
        <dbReference type="PROSITE" id="PS50838"/>
    </source>
</evidence>
<dbReference type="OrthoDB" id="205198at2759"/>
<accession>A0A6A4WIX9</accession>
<dbReference type="InterPro" id="IPR041898">
    <property type="entry name" value="MAGE_WH1"/>
</dbReference>
<dbReference type="InterPro" id="IPR041899">
    <property type="entry name" value="MAGE_WH2"/>
</dbReference>
<sequence length="268" mass="30567">MPRGRPRQSQNGTRATQDDDDGPLSQSLSQSQSQTQRRSQRRLSPVEEERLAARVVRYVLAAHGRGEPLRREKVRRLALEPQHGGYVNQVLQAADVKLRDVFGMSLEVLPNKRDLLLVNQLPVVENAPPLLAESELQKHGLLVAILALIFMSGDAGVDEDTLWRFLSKLGVHKDHKHECFGNVRKLVTEEFCRAGYLRKEEEVVKGVTVLRFFWGDAASVGVDAVDLLKFVCTIWGDEVEPEQWQEQYERALQLQEAREQREQARQQQ</sequence>
<dbReference type="EMBL" id="VIIS01000581">
    <property type="protein sequence ID" value="KAF0307376.1"/>
    <property type="molecule type" value="Genomic_DNA"/>
</dbReference>
<gene>
    <name evidence="3" type="primary">Nsmce3</name>
    <name evidence="3" type="ORF">FJT64_002302</name>
</gene>
<dbReference type="PANTHER" id="PTHR11736">
    <property type="entry name" value="MELANOMA-ASSOCIATED ANTIGEN MAGE ANTIGEN"/>
    <property type="match status" value="1"/>
</dbReference>